<dbReference type="InterPro" id="IPR036047">
    <property type="entry name" value="F-box-like_dom_sf"/>
</dbReference>
<dbReference type="PANTHER" id="PTHR12100">
    <property type="entry name" value="SEC10"/>
    <property type="match status" value="1"/>
</dbReference>
<name>A0A8S0VRJ6_CYCAE</name>
<evidence type="ECO:0000313" key="3">
    <source>
        <dbReference type="Proteomes" id="UP000467700"/>
    </source>
</evidence>
<dbReference type="PANTHER" id="PTHR12100:SF1">
    <property type="entry name" value="RECYCLIN-1"/>
    <property type="match status" value="1"/>
</dbReference>
<dbReference type="OrthoDB" id="5554140at2759"/>
<sequence length="946" mass="104600">MDKFTTLEPVKLYPTFLGRSTPQKATFTPPLVGRLPSDLHFFVLAALPVPDIPAYARCNRATAALARDDAVWEPRWKALGVDRDPALNKVLDDLEHKAAERASQSRASAPPTIAVDDDFGDFSGGTDALSLPPPEEMGDFVGAFQGVSVSSPKTPSYSHQKESFKTKYTRVHGLLKPLTRLLSSPPHVVLSDLAAQVTPSLYQEAKTLRLLSFFLSPAVQPVRKWDALYLSLRTAMDRYDSNLLTAFDAADGKGDEAAMREAAESSLEVWDASSGDWEMGKVWTEKREIFYQQGNWRALDNFTKEEQLDFRAMDEFIDVILASIYDHGARAVRVFPPASQVLLLFSERLAHEVVGDYITTLLSHAREISTLTYMKSVAASFREAWRMVDAIMDVAKQREDSNVLRTKAEDVVYQMFEPHMDEYLDEEVEAIKLAFDVICKGWDKETASASSPTAAANATRFLASQNPALVKRNVLTSFTNLLLLPVTIVPKTVGAVGGALMTGGNAAVQGIAMLNPQRWGATSVAGPKGNGYSKSLDNGAMLFEVEEEEYVAGEVRDVRGSKSLAQLDVTSPTPLMTATSSSLASGVSTATTETTHQLDLLLSLDVALEIIHADREALKRVETFAGYPGHYGHRVRDTIEEIFILMLQALGDRHVAKGFLQATERMKEYNPAEHDATSNVAPLVQFFELVHVGDTIQSMVQVYFDKELAPHIDKTDFLNAVVREKKRFENTLDDSVALGLNAGTDVLMNQVEHIILTLTKARVYYPPDDAHLELGPTKGCIEAITCLESHCKLLKGSTSKEVLEVFYQEVGLRLIVILQKHIKRQIISLNGGFQVIADLNAYNAFVASLKIPAITADFSNLKMLGHVYVVEDAKDLAQIVRDVTRYGGAYRPETNPRPVHWKALQHVLTYIKGTLHYEIIYDPNSSDGLNISGYSNLDYAEDVDTM</sequence>
<proteinExistence type="predicted"/>
<feature type="domain" description="Exocyst complex component Sec10-like alpha-helical bundle" evidence="1">
    <location>
        <begin position="205"/>
        <end position="872"/>
    </location>
</feature>
<comment type="caution">
    <text evidence="2">The sequence shown here is derived from an EMBL/GenBank/DDBJ whole genome shotgun (WGS) entry which is preliminary data.</text>
</comment>
<dbReference type="Proteomes" id="UP000467700">
    <property type="component" value="Unassembled WGS sequence"/>
</dbReference>
<evidence type="ECO:0000313" key="2">
    <source>
        <dbReference type="EMBL" id="CAA7263705.1"/>
    </source>
</evidence>
<dbReference type="GO" id="GO:0000145">
    <property type="term" value="C:exocyst"/>
    <property type="evidence" value="ECO:0007669"/>
    <property type="project" value="TreeGrafter"/>
</dbReference>
<dbReference type="SUPFAM" id="SSF81383">
    <property type="entry name" value="F-box domain"/>
    <property type="match status" value="1"/>
</dbReference>
<dbReference type="GO" id="GO:0006893">
    <property type="term" value="P:Golgi to plasma membrane transport"/>
    <property type="evidence" value="ECO:0007669"/>
    <property type="project" value="TreeGrafter"/>
</dbReference>
<dbReference type="AlphaFoldDB" id="A0A8S0VRJ6"/>
<organism evidence="2 3">
    <name type="scientific">Cyclocybe aegerita</name>
    <name type="common">Black poplar mushroom</name>
    <name type="synonym">Agrocybe aegerita</name>
    <dbReference type="NCBI Taxonomy" id="1973307"/>
    <lineage>
        <taxon>Eukaryota</taxon>
        <taxon>Fungi</taxon>
        <taxon>Dikarya</taxon>
        <taxon>Basidiomycota</taxon>
        <taxon>Agaricomycotina</taxon>
        <taxon>Agaricomycetes</taxon>
        <taxon>Agaricomycetidae</taxon>
        <taxon>Agaricales</taxon>
        <taxon>Agaricineae</taxon>
        <taxon>Bolbitiaceae</taxon>
        <taxon>Cyclocybe</taxon>
    </lineage>
</organism>
<gene>
    <name evidence="2" type="ORF">AAE3_LOCUS5977</name>
</gene>
<dbReference type="Pfam" id="PF07393">
    <property type="entry name" value="Sec10_HB"/>
    <property type="match status" value="1"/>
</dbReference>
<dbReference type="InterPro" id="IPR009976">
    <property type="entry name" value="Sec10-like"/>
</dbReference>
<dbReference type="EMBL" id="CACVBS010000041">
    <property type="protein sequence ID" value="CAA7263705.1"/>
    <property type="molecule type" value="Genomic_DNA"/>
</dbReference>
<dbReference type="GO" id="GO:0006887">
    <property type="term" value="P:exocytosis"/>
    <property type="evidence" value="ECO:0007669"/>
    <property type="project" value="TreeGrafter"/>
</dbReference>
<keyword evidence="3" id="KW-1185">Reference proteome</keyword>
<accession>A0A8S0VRJ6</accession>
<evidence type="ECO:0000259" key="1">
    <source>
        <dbReference type="Pfam" id="PF07393"/>
    </source>
</evidence>
<protein>
    <recommendedName>
        <fullName evidence="1">Exocyst complex component Sec10-like alpha-helical bundle domain-containing protein</fullName>
    </recommendedName>
</protein>
<reference evidence="2 3" key="1">
    <citation type="submission" date="2020-01" db="EMBL/GenBank/DDBJ databases">
        <authorList>
            <person name="Gupta K D."/>
        </authorList>
    </citation>
    <scope>NUCLEOTIDE SEQUENCE [LARGE SCALE GENOMIC DNA]</scope>
</reference>
<dbReference type="InterPro" id="IPR048627">
    <property type="entry name" value="Sec10_HB"/>
</dbReference>